<dbReference type="WBParaSite" id="L893_g27447.t1">
    <property type="protein sequence ID" value="L893_g27447.t1"/>
    <property type="gene ID" value="L893_g27447"/>
</dbReference>
<proteinExistence type="predicted"/>
<sequence length="135" mass="15231">MSSNLVDSYNPLYDANLRHYFTSPHMQRHLRSIGLGAISVGKSCLRRLVSGLCASFLIRRAGDNPNPALQLDSNGVPVASNGNVESEVYSRHYVMMDMLLRNRETQLMQLVDLQRKLDAAEKVQSYRRVRVGPIL</sequence>
<evidence type="ECO:0000313" key="1">
    <source>
        <dbReference type="Proteomes" id="UP000095287"/>
    </source>
</evidence>
<reference evidence="2" key="1">
    <citation type="submission" date="2016-11" db="UniProtKB">
        <authorList>
            <consortium name="WormBaseParasite"/>
        </authorList>
    </citation>
    <scope>IDENTIFICATION</scope>
</reference>
<name>A0A1I7ZLQ8_9BILA</name>
<accession>A0A1I7ZLQ8</accession>
<dbReference type="Proteomes" id="UP000095287">
    <property type="component" value="Unplaced"/>
</dbReference>
<organism evidence="1 2">
    <name type="scientific">Steinernema glaseri</name>
    <dbReference type="NCBI Taxonomy" id="37863"/>
    <lineage>
        <taxon>Eukaryota</taxon>
        <taxon>Metazoa</taxon>
        <taxon>Ecdysozoa</taxon>
        <taxon>Nematoda</taxon>
        <taxon>Chromadorea</taxon>
        <taxon>Rhabditida</taxon>
        <taxon>Tylenchina</taxon>
        <taxon>Panagrolaimomorpha</taxon>
        <taxon>Strongyloidoidea</taxon>
        <taxon>Steinernematidae</taxon>
        <taxon>Steinernema</taxon>
    </lineage>
</organism>
<evidence type="ECO:0000313" key="2">
    <source>
        <dbReference type="WBParaSite" id="L893_g27447.t1"/>
    </source>
</evidence>
<protein>
    <submittedName>
        <fullName evidence="2">SARAH domain-containing protein</fullName>
    </submittedName>
</protein>
<dbReference type="AlphaFoldDB" id="A0A1I7ZLQ8"/>
<keyword evidence="1" id="KW-1185">Reference proteome</keyword>